<name>A0A818FQM8_9BILA</name>
<dbReference type="AlphaFoldDB" id="A0A818FQM8"/>
<protein>
    <recommendedName>
        <fullName evidence="1">C2H2-type domain-containing protein</fullName>
    </recommendedName>
</protein>
<organism evidence="2 4">
    <name type="scientific">Rotaria socialis</name>
    <dbReference type="NCBI Taxonomy" id="392032"/>
    <lineage>
        <taxon>Eukaryota</taxon>
        <taxon>Metazoa</taxon>
        <taxon>Spiralia</taxon>
        <taxon>Gnathifera</taxon>
        <taxon>Rotifera</taxon>
        <taxon>Eurotatoria</taxon>
        <taxon>Bdelloidea</taxon>
        <taxon>Philodinida</taxon>
        <taxon>Philodinidae</taxon>
        <taxon>Rotaria</taxon>
    </lineage>
</organism>
<evidence type="ECO:0000259" key="1">
    <source>
        <dbReference type="PROSITE" id="PS00028"/>
    </source>
</evidence>
<dbReference type="EMBL" id="CAJNYV010002432">
    <property type="protein sequence ID" value="CAF3477176.1"/>
    <property type="molecule type" value="Genomic_DNA"/>
</dbReference>
<evidence type="ECO:0000313" key="4">
    <source>
        <dbReference type="Proteomes" id="UP000663865"/>
    </source>
</evidence>
<dbReference type="Proteomes" id="UP000663869">
    <property type="component" value="Unassembled WGS sequence"/>
</dbReference>
<dbReference type="PROSITE" id="PS00028">
    <property type="entry name" value="ZINC_FINGER_C2H2_1"/>
    <property type="match status" value="1"/>
</dbReference>
<gene>
    <name evidence="3" type="ORF">FME351_LOCUS26470</name>
    <name evidence="2" type="ORF">KIK155_LOCUS14240</name>
</gene>
<proteinExistence type="predicted"/>
<dbReference type="Proteomes" id="UP000663865">
    <property type="component" value="Unassembled WGS sequence"/>
</dbReference>
<reference evidence="2" key="1">
    <citation type="submission" date="2021-02" db="EMBL/GenBank/DDBJ databases">
        <authorList>
            <person name="Nowell W R."/>
        </authorList>
    </citation>
    <scope>NUCLEOTIDE SEQUENCE</scope>
</reference>
<dbReference type="EMBL" id="CAJNYU010003555">
    <property type="protein sequence ID" value="CAF3682425.1"/>
    <property type="molecule type" value="Genomic_DNA"/>
</dbReference>
<accession>A0A818FQM8</accession>
<dbReference type="PANTHER" id="PTHR33845:SF1">
    <property type="entry name" value="C2H2-TYPE DOMAIN-CONTAINING PROTEIN"/>
    <property type="match status" value="1"/>
</dbReference>
<feature type="domain" description="C2H2-type" evidence="1">
    <location>
        <begin position="887"/>
        <end position="911"/>
    </location>
</feature>
<dbReference type="InterPro" id="IPR013087">
    <property type="entry name" value="Znf_C2H2_type"/>
</dbReference>
<sequence>MAVGIEENIMEEMSECCLYDELGSCSSYMSKRLNTWSTEIVNLNDLKDSSVGYLVQIGVISKFNQGSYEISECNIILNRLSSYIDIEKPYLKICSLHRYTFGIGWRNNTACAHLDHKDSFAIKKRKRNSSSTNRILPFHLVRHTTQFPYGGRICGIHLREIYSRIKEQQSAADEFNTLSEMHSYEIQVHKNRELENTNTLLMSWNQSPIHSQTTVPLEDQEPSSIRRLTAKLRRTVSIAAANVAESIAPGQGEMLLQLANLDNISKQQISNTLVPSNTQIDEQYLDYLIKMYKSYDENNLPFNEQVRVLTLIPKSWNLSSTNIQKEFNCSRHAVKISRRLRKNTHIPLHIEEKIPKVRQRLDPTKLDYFLSWIIETNLLISIPWGSTSLKLDSGDKISIPQQMLQAQQSQIVHLYKEHCSEVGIDSMSDRTIYTILESIHASEQKFVSGIDEFVKAASEGWALLQQIIQKLPIQRQNKHDMSIMLETSKLYLKSKYAVHCSEDEQTKTHCSVFALSKENDTFYSQACNHTHGTFCQDCILIAELFDQIENSIHTIVDKEARDELLYDLTLVWESIFQLMGHRIRAVQQEQQKKKYIEEMDATTAFLTVDWSQKILPQQFKEGQSSYFGKRGMSLLVGSFAFKEALSTETISKTYMLALTSCCQNEHTTLCAAQIILQQFHHDYPHIVKLIKRSDNASVLAGQSTIQCENFFSNSLGIKLLMRDYSEIQCGKSVCDRMSGSAKLRMRAYINAGNDVESAFEIKKGKQKYILKLQLLLFSTLTAFEYGGGIQNLKIGVGEVSEINEVSPATRISELSSIRNIIYNDTNIILRKASGIGIGRTIDYEDYNITPNVTLVSSFEKYDSSQKVLTTITKTKRSDRMFKTLVFCPNESCIDTFEKEEDLNVHILLNQHTIKRSSFRSTDKAKLMLFEKIKNDSTSPSTLQSTATTTVLTNIPRHYKVFAMQGWALRARKPAKSIDKAVKEFIKSIFEEEKIYGRKTPVEEYVTRIRTARNNDGTKKFNPSQYLTYNQVQNQIKMLSKVPRIKKVSNTKTTIDNNIVQANRLTQPKTRAIKKQAILFDDETSDDDEEEDERAVKAATRLENFRKTILNDDL</sequence>
<evidence type="ECO:0000313" key="2">
    <source>
        <dbReference type="EMBL" id="CAF3477176.1"/>
    </source>
</evidence>
<evidence type="ECO:0000313" key="3">
    <source>
        <dbReference type="EMBL" id="CAF3682425.1"/>
    </source>
</evidence>
<comment type="caution">
    <text evidence="2">The sequence shown here is derived from an EMBL/GenBank/DDBJ whole genome shotgun (WGS) entry which is preliminary data.</text>
</comment>
<dbReference type="PANTHER" id="PTHR33845">
    <property type="entry name" value="C2H2-TYPE DOMAIN-CONTAINING PROTEIN"/>
    <property type="match status" value="1"/>
</dbReference>